<gene>
    <name evidence="1" type="ORF">OZ911_18130</name>
</gene>
<name>A0ACD4P169_9PSED</name>
<protein>
    <submittedName>
        <fullName evidence="1">RusA family crossover junction endodeoxyribonuclease</fullName>
    </submittedName>
</protein>
<reference evidence="1" key="1">
    <citation type="journal article" date="2024" name="Int. J. Syst. Evol. Microbiol.">
        <title>Pseudomonas fortuita sp. nov., isolated from the endosphere of a wild yam.</title>
        <authorList>
            <person name="Carlier A."/>
            <person name="Beaumel M."/>
            <person name="Moreau S."/>
            <person name="Acar T."/>
            <person name="Sana T.G."/>
            <person name="Cnockaert M."/>
            <person name="Vandamme P."/>
        </authorList>
    </citation>
    <scope>NUCLEOTIDE SEQUENCE</scope>
    <source>
        <strain evidence="1">GMI12077</strain>
    </source>
</reference>
<sequence>MITLHLPYPPSVNTYWRHPTTGKLAGRHLISEKGRKYRADVCWSIPHAIEKLFCRLSVTIECFPPDRRKRDLDNVAKGLLDALSHAGVWGDDEQIDDLRIVRRETTKGGAVRVRIEALKEAA</sequence>
<dbReference type="Proteomes" id="UP001163982">
    <property type="component" value="Chromosome"/>
</dbReference>
<evidence type="ECO:0000313" key="2">
    <source>
        <dbReference type="Proteomes" id="UP001163982"/>
    </source>
</evidence>
<accession>A0ACD4P169</accession>
<proteinExistence type="predicted"/>
<dbReference type="EMBL" id="CP114035">
    <property type="protein sequence ID" value="WAP61836.1"/>
    <property type="molecule type" value="Genomic_DNA"/>
</dbReference>
<evidence type="ECO:0000313" key="1">
    <source>
        <dbReference type="EMBL" id="WAP61836.1"/>
    </source>
</evidence>
<keyword evidence="2" id="KW-1185">Reference proteome</keyword>
<organism evidence="1 2">
    <name type="scientific">Pseudomonas fortuita</name>
    <dbReference type="NCBI Taxonomy" id="3233375"/>
    <lineage>
        <taxon>Bacteria</taxon>
        <taxon>Pseudomonadati</taxon>
        <taxon>Pseudomonadota</taxon>
        <taxon>Gammaproteobacteria</taxon>
        <taxon>Pseudomonadales</taxon>
        <taxon>Pseudomonadaceae</taxon>
        <taxon>Pseudomonas</taxon>
    </lineage>
</organism>